<dbReference type="InterPro" id="IPR006913">
    <property type="entry name" value="CENP-V/GFA"/>
</dbReference>
<dbReference type="PANTHER" id="PTHR33337">
    <property type="entry name" value="GFA DOMAIN-CONTAINING PROTEIN"/>
    <property type="match status" value="1"/>
</dbReference>
<evidence type="ECO:0000256" key="4">
    <source>
        <dbReference type="ARBA" id="ARBA00023239"/>
    </source>
</evidence>
<keyword evidence="3" id="KW-0862">Zinc</keyword>
<dbReference type="GO" id="GO:0016846">
    <property type="term" value="F:carbon-sulfur lyase activity"/>
    <property type="evidence" value="ECO:0007669"/>
    <property type="project" value="InterPro"/>
</dbReference>
<evidence type="ECO:0000256" key="1">
    <source>
        <dbReference type="ARBA" id="ARBA00005495"/>
    </source>
</evidence>
<evidence type="ECO:0000256" key="3">
    <source>
        <dbReference type="ARBA" id="ARBA00022833"/>
    </source>
</evidence>
<dbReference type="STRING" id="311410.LA5095_04748"/>
<evidence type="ECO:0000313" key="6">
    <source>
        <dbReference type="EMBL" id="CTQ68240.1"/>
    </source>
</evidence>
<dbReference type="PROSITE" id="PS51891">
    <property type="entry name" value="CENP_V_GFA"/>
    <property type="match status" value="1"/>
</dbReference>
<gene>
    <name evidence="6" type="ORF">LA5096_01727</name>
</gene>
<dbReference type="Gene3D" id="3.90.1590.10">
    <property type="entry name" value="glutathione-dependent formaldehyde- activating enzyme (gfa)"/>
    <property type="match status" value="1"/>
</dbReference>
<reference evidence="7" key="1">
    <citation type="submission" date="2015-07" db="EMBL/GenBank/DDBJ databases">
        <authorList>
            <person name="Rodrigo-Torres Lidia"/>
            <person name="Arahal R.David."/>
        </authorList>
    </citation>
    <scope>NUCLEOTIDE SEQUENCE [LARGE SCALE GENOMIC DNA]</scope>
    <source>
        <strain evidence="7">CECT 5096</strain>
    </source>
</reference>
<proteinExistence type="inferred from homology"/>
<protein>
    <recommendedName>
        <fullName evidence="5">CENP-V/GFA domain-containing protein</fullName>
    </recommendedName>
</protein>
<dbReference type="Proteomes" id="UP000049983">
    <property type="component" value="Unassembled WGS sequence"/>
</dbReference>
<dbReference type="AlphaFoldDB" id="A0A0M7A1S3"/>
<organism evidence="6 7">
    <name type="scientific">Roseibium album</name>
    <dbReference type="NCBI Taxonomy" id="311410"/>
    <lineage>
        <taxon>Bacteria</taxon>
        <taxon>Pseudomonadati</taxon>
        <taxon>Pseudomonadota</taxon>
        <taxon>Alphaproteobacteria</taxon>
        <taxon>Hyphomicrobiales</taxon>
        <taxon>Stappiaceae</taxon>
        <taxon>Roseibium</taxon>
    </lineage>
</organism>
<evidence type="ECO:0000256" key="2">
    <source>
        <dbReference type="ARBA" id="ARBA00022723"/>
    </source>
</evidence>
<name>A0A0M7A1S3_9HYPH</name>
<dbReference type="InterPro" id="IPR011057">
    <property type="entry name" value="Mss4-like_sf"/>
</dbReference>
<dbReference type="GeneID" id="97673542"/>
<dbReference type="GO" id="GO:0046872">
    <property type="term" value="F:metal ion binding"/>
    <property type="evidence" value="ECO:0007669"/>
    <property type="project" value="UniProtKB-KW"/>
</dbReference>
<evidence type="ECO:0000313" key="7">
    <source>
        <dbReference type="Proteomes" id="UP000049983"/>
    </source>
</evidence>
<sequence>MKLSGSCCCGSVRFTIEGMPAMMGTCHCSRCRKLGATPFVFVSREQFELISGEADIQCLMPDAPFTYVRSFCRRCGTSLGEPLSAETSFPINAHCLDDDLIVRNAFHEFVSEKPAWYEICDGARQFPGHPEKS</sequence>
<evidence type="ECO:0000259" key="5">
    <source>
        <dbReference type="PROSITE" id="PS51891"/>
    </source>
</evidence>
<feature type="domain" description="CENP-V/GFA" evidence="5">
    <location>
        <begin position="3"/>
        <end position="118"/>
    </location>
</feature>
<dbReference type="EMBL" id="CXWC01000003">
    <property type="protein sequence ID" value="CTQ68240.1"/>
    <property type="molecule type" value="Genomic_DNA"/>
</dbReference>
<keyword evidence="4" id="KW-0456">Lyase</keyword>
<dbReference type="Pfam" id="PF04828">
    <property type="entry name" value="GFA"/>
    <property type="match status" value="1"/>
</dbReference>
<keyword evidence="2" id="KW-0479">Metal-binding</keyword>
<dbReference type="PANTHER" id="PTHR33337:SF40">
    <property type="entry name" value="CENP-V_GFA DOMAIN-CONTAINING PROTEIN-RELATED"/>
    <property type="match status" value="1"/>
</dbReference>
<keyword evidence="7" id="KW-1185">Reference proteome</keyword>
<accession>A0A0M7A1S3</accession>
<comment type="similarity">
    <text evidence="1">Belongs to the Gfa family.</text>
</comment>
<dbReference type="SUPFAM" id="SSF51316">
    <property type="entry name" value="Mss4-like"/>
    <property type="match status" value="1"/>
</dbReference>
<dbReference type="RefSeq" id="WP_199485848.1">
    <property type="nucleotide sequence ID" value="NZ_CXWA01000007.1"/>
</dbReference>